<comment type="catalytic activity">
    <reaction evidence="10">
        <text>O-phospho-L-seryl-[protein] + H2O = L-seryl-[protein] + phosphate</text>
        <dbReference type="Rhea" id="RHEA:20629"/>
        <dbReference type="Rhea" id="RHEA-COMP:9863"/>
        <dbReference type="Rhea" id="RHEA-COMP:11604"/>
        <dbReference type="ChEBI" id="CHEBI:15377"/>
        <dbReference type="ChEBI" id="CHEBI:29999"/>
        <dbReference type="ChEBI" id="CHEBI:43474"/>
        <dbReference type="ChEBI" id="CHEBI:83421"/>
        <dbReference type="EC" id="3.1.3.16"/>
    </reaction>
</comment>
<reference evidence="15" key="2">
    <citation type="submission" date="2023-05" db="EMBL/GenBank/DDBJ databases">
        <authorList>
            <person name="Schelkunov M.I."/>
        </authorList>
    </citation>
    <scope>NUCLEOTIDE SEQUENCE</scope>
    <source>
        <strain evidence="15">Hsosn_3</strain>
        <tissue evidence="15">Leaf</tissue>
    </source>
</reference>
<keyword evidence="8 12" id="KW-0904">Protein phosphatase</keyword>
<dbReference type="GO" id="GO:0004722">
    <property type="term" value="F:protein serine/threonine phosphatase activity"/>
    <property type="evidence" value="ECO:0007669"/>
    <property type="project" value="UniProtKB-EC"/>
</dbReference>
<evidence type="ECO:0000256" key="2">
    <source>
        <dbReference type="ARBA" id="ARBA00001946"/>
    </source>
</evidence>
<name>A0AAD8MCN9_9APIA</name>
<proteinExistence type="inferred from homology"/>
<evidence type="ECO:0000313" key="16">
    <source>
        <dbReference type="Proteomes" id="UP001237642"/>
    </source>
</evidence>
<evidence type="ECO:0000256" key="4">
    <source>
        <dbReference type="ARBA" id="ARBA00013081"/>
    </source>
</evidence>
<evidence type="ECO:0000256" key="1">
    <source>
        <dbReference type="ARBA" id="ARBA00001936"/>
    </source>
</evidence>
<evidence type="ECO:0000256" key="13">
    <source>
        <dbReference type="SAM" id="MobiDB-lite"/>
    </source>
</evidence>
<feature type="region of interest" description="Disordered" evidence="13">
    <location>
        <begin position="19"/>
        <end position="76"/>
    </location>
</feature>
<evidence type="ECO:0000256" key="6">
    <source>
        <dbReference type="ARBA" id="ARBA00022801"/>
    </source>
</evidence>
<dbReference type="InterPro" id="IPR000222">
    <property type="entry name" value="PP2C_BS"/>
</dbReference>
<keyword evidence="5" id="KW-0479">Metal-binding</keyword>
<dbReference type="GO" id="GO:0046872">
    <property type="term" value="F:metal ion binding"/>
    <property type="evidence" value="ECO:0007669"/>
    <property type="project" value="UniProtKB-KW"/>
</dbReference>
<dbReference type="SMART" id="SM00332">
    <property type="entry name" value="PP2Cc"/>
    <property type="match status" value="1"/>
</dbReference>
<dbReference type="InterPro" id="IPR015655">
    <property type="entry name" value="PP2C"/>
</dbReference>
<dbReference type="SUPFAM" id="SSF81606">
    <property type="entry name" value="PP2C-like"/>
    <property type="match status" value="1"/>
</dbReference>
<protein>
    <recommendedName>
        <fullName evidence="4">protein-serine/threonine phosphatase</fullName>
        <ecNumber evidence="4">3.1.3.16</ecNumber>
    </recommendedName>
</protein>
<evidence type="ECO:0000313" key="15">
    <source>
        <dbReference type="EMBL" id="KAK1367443.1"/>
    </source>
</evidence>
<evidence type="ECO:0000256" key="3">
    <source>
        <dbReference type="ARBA" id="ARBA00006702"/>
    </source>
</evidence>
<comment type="catalytic activity">
    <reaction evidence="11">
        <text>O-phospho-L-threonyl-[protein] + H2O = L-threonyl-[protein] + phosphate</text>
        <dbReference type="Rhea" id="RHEA:47004"/>
        <dbReference type="Rhea" id="RHEA-COMP:11060"/>
        <dbReference type="Rhea" id="RHEA-COMP:11605"/>
        <dbReference type="ChEBI" id="CHEBI:15377"/>
        <dbReference type="ChEBI" id="CHEBI:30013"/>
        <dbReference type="ChEBI" id="CHEBI:43474"/>
        <dbReference type="ChEBI" id="CHEBI:61977"/>
        <dbReference type="EC" id="3.1.3.16"/>
    </reaction>
</comment>
<dbReference type="AlphaFoldDB" id="A0AAD8MCN9"/>
<keyword evidence="6 12" id="KW-0378">Hydrolase</keyword>
<accession>A0AAD8MCN9</accession>
<comment type="cofactor">
    <cofactor evidence="1">
        <name>Mn(2+)</name>
        <dbReference type="ChEBI" id="CHEBI:29035"/>
    </cofactor>
</comment>
<dbReference type="InterPro" id="IPR036457">
    <property type="entry name" value="PPM-type-like_dom_sf"/>
</dbReference>
<reference evidence="15" key="1">
    <citation type="submission" date="2023-02" db="EMBL/GenBank/DDBJ databases">
        <title>Genome of toxic invasive species Heracleum sosnowskyi carries increased number of genes despite the absence of recent whole-genome duplications.</title>
        <authorList>
            <person name="Schelkunov M."/>
            <person name="Shtratnikova V."/>
            <person name="Makarenko M."/>
            <person name="Klepikova A."/>
            <person name="Omelchenko D."/>
            <person name="Novikova G."/>
            <person name="Obukhova E."/>
            <person name="Bogdanov V."/>
            <person name="Penin A."/>
            <person name="Logacheva M."/>
        </authorList>
    </citation>
    <scope>NUCLEOTIDE SEQUENCE</scope>
    <source>
        <strain evidence="15">Hsosn_3</strain>
        <tissue evidence="15">Leaf</tissue>
    </source>
</reference>
<evidence type="ECO:0000256" key="5">
    <source>
        <dbReference type="ARBA" id="ARBA00022723"/>
    </source>
</evidence>
<dbReference type="EC" id="3.1.3.16" evidence="4"/>
<dbReference type="Gene3D" id="3.60.40.10">
    <property type="entry name" value="PPM-type phosphatase domain"/>
    <property type="match status" value="1"/>
</dbReference>
<dbReference type="PANTHER" id="PTHR47992">
    <property type="entry name" value="PROTEIN PHOSPHATASE"/>
    <property type="match status" value="1"/>
</dbReference>
<organism evidence="15 16">
    <name type="scientific">Heracleum sosnowskyi</name>
    <dbReference type="NCBI Taxonomy" id="360622"/>
    <lineage>
        <taxon>Eukaryota</taxon>
        <taxon>Viridiplantae</taxon>
        <taxon>Streptophyta</taxon>
        <taxon>Embryophyta</taxon>
        <taxon>Tracheophyta</taxon>
        <taxon>Spermatophyta</taxon>
        <taxon>Magnoliopsida</taxon>
        <taxon>eudicotyledons</taxon>
        <taxon>Gunneridae</taxon>
        <taxon>Pentapetalae</taxon>
        <taxon>asterids</taxon>
        <taxon>campanulids</taxon>
        <taxon>Apiales</taxon>
        <taxon>Apiaceae</taxon>
        <taxon>Apioideae</taxon>
        <taxon>apioid superclade</taxon>
        <taxon>Tordylieae</taxon>
        <taxon>Tordyliinae</taxon>
        <taxon>Heracleum</taxon>
    </lineage>
</organism>
<evidence type="ECO:0000256" key="12">
    <source>
        <dbReference type="RuleBase" id="RU003465"/>
    </source>
</evidence>
<dbReference type="InterPro" id="IPR001932">
    <property type="entry name" value="PPM-type_phosphatase-like_dom"/>
</dbReference>
<dbReference type="PROSITE" id="PS01032">
    <property type="entry name" value="PPM_1"/>
    <property type="match status" value="1"/>
</dbReference>
<dbReference type="PROSITE" id="PS51746">
    <property type="entry name" value="PPM_2"/>
    <property type="match status" value="1"/>
</dbReference>
<dbReference type="CDD" id="cd00143">
    <property type="entry name" value="PP2Cc"/>
    <property type="match status" value="1"/>
</dbReference>
<dbReference type="Proteomes" id="UP001237642">
    <property type="component" value="Unassembled WGS sequence"/>
</dbReference>
<keyword evidence="7" id="KW-0460">Magnesium</keyword>
<comment type="cofactor">
    <cofactor evidence="2">
        <name>Mg(2+)</name>
        <dbReference type="ChEBI" id="CHEBI:18420"/>
    </cofactor>
</comment>
<comment type="caution">
    <text evidence="15">The sequence shown here is derived from an EMBL/GenBank/DDBJ whole genome shotgun (WGS) entry which is preliminary data.</text>
</comment>
<dbReference type="Pfam" id="PF00481">
    <property type="entry name" value="PP2C"/>
    <property type="match status" value="1"/>
</dbReference>
<sequence>MSSRLGKFVDSVWGSVKTRFSRKSKRDEISRSRRRDESGPSRSSHWNKSGSSKRPSLDDDDDDDDESESAPDPLMWSKDLENHYYGEFSFAVVQGNSEIEDYSQVETGTNATFVGVYDGHGGSTTAHYIRDNLFLNLMRFVQENRTMSEANLNSAFAATEEGFFSVVDAAYGQEPLTASVGSCCLVGVIWDERLYVANLGDSRAVKGYLSKSNKIAAEQLTSDHNASSKEVRREMKAMHPGDKNIVFKKDGMWRVKGIIQVSRAIGDAYLKKPEYALDARFSRFHVPERIRRPVLRADPSMYSRDLKPADRFFIFASDGLWDHVSNQRAVEIVHKYPRAGIARRLLKSALSEAARKNNMTYDELKNQRKGVRRRIHDDTTVVVIFIDNELLEQKADVPLMSVLGGFDNPGQSMFNILKETIPNA</sequence>
<dbReference type="EMBL" id="JAUIZM010000009">
    <property type="protein sequence ID" value="KAK1367443.1"/>
    <property type="molecule type" value="Genomic_DNA"/>
</dbReference>
<dbReference type="FunFam" id="3.60.40.10:FF:000020">
    <property type="entry name" value="Probable protein phosphatase 2C 42"/>
    <property type="match status" value="1"/>
</dbReference>
<gene>
    <name evidence="15" type="ORF">POM88_043004</name>
</gene>
<evidence type="ECO:0000259" key="14">
    <source>
        <dbReference type="PROSITE" id="PS51746"/>
    </source>
</evidence>
<keyword evidence="9" id="KW-0464">Manganese</keyword>
<feature type="compositionally biased region" description="Basic and acidic residues" evidence="13">
    <location>
        <begin position="25"/>
        <end position="39"/>
    </location>
</feature>
<evidence type="ECO:0000256" key="9">
    <source>
        <dbReference type="ARBA" id="ARBA00023211"/>
    </source>
</evidence>
<evidence type="ECO:0000256" key="8">
    <source>
        <dbReference type="ARBA" id="ARBA00022912"/>
    </source>
</evidence>
<evidence type="ECO:0000256" key="11">
    <source>
        <dbReference type="ARBA" id="ARBA00048336"/>
    </source>
</evidence>
<evidence type="ECO:0000256" key="7">
    <source>
        <dbReference type="ARBA" id="ARBA00022842"/>
    </source>
</evidence>
<feature type="compositionally biased region" description="Acidic residues" evidence="13">
    <location>
        <begin position="58"/>
        <end position="69"/>
    </location>
</feature>
<feature type="domain" description="PPM-type phosphatase" evidence="14">
    <location>
        <begin position="87"/>
        <end position="386"/>
    </location>
</feature>
<evidence type="ECO:0000256" key="10">
    <source>
        <dbReference type="ARBA" id="ARBA00047761"/>
    </source>
</evidence>
<feature type="compositionally biased region" description="Polar residues" evidence="13">
    <location>
        <begin position="40"/>
        <end position="54"/>
    </location>
</feature>
<comment type="similarity">
    <text evidence="3 12">Belongs to the PP2C family.</text>
</comment>
<keyword evidence="16" id="KW-1185">Reference proteome</keyword>